<protein>
    <submittedName>
        <fullName evidence="2">Uncharacterized protein</fullName>
    </submittedName>
</protein>
<reference evidence="2" key="1">
    <citation type="journal article" date="2021" name="Genome Biol. Evol.">
        <title>A High-Quality Reference Genome for a Parasitic Bivalve with Doubly Uniparental Inheritance (Bivalvia: Unionida).</title>
        <authorList>
            <person name="Smith C.H."/>
        </authorList>
    </citation>
    <scope>NUCLEOTIDE SEQUENCE</scope>
    <source>
        <strain evidence="2">CHS0354</strain>
    </source>
</reference>
<comment type="caution">
    <text evidence="2">The sequence shown here is derived from an EMBL/GenBank/DDBJ whole genome shotgun (WGS) entry which is preliminary data.</text>
</comment>
<accession>A0AAE0S8F8</accession>
<feature type="compositionally biased region" description="Basic and acidic residues" evidence="1">
    <location>
        <begin position="1"/>
        <end position="11"/>
    </location>
</feature>
<organism evidence="2 3">
    <name type="scientific">Potamilus streckersoni</name>
    <dbReference type="NCBI Taxonomy" id="2493646"/>
    <lineage>
        <taxon>Eukaryota</taxon>
        <taxon>Metazoa</taxon>
        <taxon>Spiralia</taxon>
        <taxon>Lophotrochozoa</taxon>
        <taxon>Mollusca</taxon>
        <taxon>Bivalvia</taxon>
        <taxon>Autobranchia</taxon>
        <taxon>Heteroconchia</taxon>
        <taxon>Palaeoheterodonta</taxon>
        <taxon>Unionida</taxon>
        <taxon>Unionoidea</taxon>
        <taxon>Unionidae</taxon>
        <taxon>Ambleminae</taxon>
        <taxon>Lampsilini</taxon>
        <taxon>Potamilus</taxon>
    </lineage>
</organism>
<dbReference type="EMBL" id="JAEAOA010001035">
    <property type="protein sequence ID" value="KAK3587172.1"/>
    <property type="molecule type" value="Genomic_DNA"/>
</dbReference>
<keyword evidence="3" id="KW-1185">Reference proteome</keyword>
<sequence length="59" mass="6457">MSGGGKEEGVGARRHGKAYRQYHGTNKPATHRRQQPRTPSNGQVGINVVVRMDSLTPVM</sequence>
<proteinExistence type="predicted"/>
<gene>
    <name evidence="2" type="ORF">CHS0354_016868</name>
</gene>
<feature type="region of interest" description="Disordered" evidence="1">
    <location>
        <begin position="1"/>
        <end position="47"/>
    </location>
</feature>
<dbReference type="AlphaFoldDB" id="A0AAE0S8F8"/>
<feature type="non-terminal residue" evidence="2">
    <location>
        <position position="59"/>
    </location>
</feature>
<reference evidence="2" key="3">
    <citation type="submission" date="2023-05" db="EMBL/GenBank/DDBJ databases">
        <authorList>
            <person name="Smith C.H."/>
        </authorList>
    </citation>
    <scope>NUCLEOTIDE SEQUENCE</scope>
    <source>
        <strain evidence="2">CHS0354</strain>
        <tissue evidence="2">Mantle</tissue>
    </source>
</reference>
<evidence type="ECO:0000256" key="1">
    <source>
        <dbReference type="SAM" id="MobiDB-lite"/>
    </source>
</evidence>
<dbReference type="Proteomes" id="UP001195483">
    <property type="component" value="Unassembled WGS sequence"/>
</dbReference>
<evidence type="ECO:0000313" key="3">
    <source>
        <dbReference type="Proteomes" id="UP001195483"/>
    </source>
</evidence>
<name>A0AAE0S8F8_9BIVA</name>
<evidence type="ECO:0000313" key="2">
    <source>
        <dbReference type="EMBL" id="KAK3587172.1"/>
    </source>
</evidence>
<reference evidence="2" key="2">
    <citation type="journal article" date="2021" name="Genome Biol. Evol.">
        <title>Developing a high-quality reference genome for a parasitic bivalve with doubly uniparental inheritance (Bivalvia: Unionida).</title>
        <authorList>
            <person name="Smith C.H."/>
        </authorList>
    </citation>
    <scope>NUCLEOTIDE SEQUENCE</scope>
    <source>
        <strain evidence="2">CHS0354</strain>
        <tissue evidence="2">Mantle</tissue>
    </source>
</reference>